<accession>A0A1R7QF46</accession>
<dbReference type="Proteomes" id="UP000196240">
    <property type="component" value="Unassembled WGS sequence"/>
</dbReference>
<name>A0A1R7QF46_ACIJO</name>
<feature type="active site" evidence="3">
    <location>
        <position position="165"/>
    </location>
</feature>
<dbReference type="EMBL" id="FUUY01000008">
    <property type="protein sequence ID" value="SJX22831.1"/>
    <property type="molecule type" value="Genomic_DNA"/>
</dbReference>
<sequence>MIFQSIIKVLSTIFMIVLLSACQSVEKNTKLIAGTFNTATNIQMKMLDRFAPPDVIIHNNITYQASPELNVDIYQPKNIEQLNAVPTVVWIHGGGWVSGSKEHARGYFKLIANQGFNVVSVEYQFAPEAIYPTQLQQVDHALNFLQLNAAQYHINPNQLYLAGDSAGANIASHYAALLTNPAFAQASNFKPSIQPKQLKGLILHCGIYDIYRFVNTAPEELRLIEWGVYNLVQAYTGERKEDATFLKSISTSEHITSQYPAVFISGGNKDFLTKSQSLPFVEVLKQHQVAVTEAFYPDSKEFLVHEYQFMMSKQASQITFDRTIDFIKQTSRPTETK</sequence>
<feature type="domain" description="BD-FAE-like" evidence="4">
    <location>
        <begin position="72"/>
        <end position="274"/>
    </location>
</feature>
<evidence type="ECO:0000256" key="3">
    <source>
        <dbReference type="PROSITE-ProRule" id="PRU10038"/>
    </source>
</evidence>
<dbReference type="PROSITE" id="PS01174">
    <property type="entry name" value="LIPASE_GDXG_SER"/>
    <property type="match status" value="1"/>
</dbReference>
<dbReference type="InterPro" id="IPR050300">
    <property type="entry name" value="GDXG_lipolytic_enzyme"/>
</dbReference>
<protein>
    <submittedName>
        <fullName evidence="5">Carboxylesterase NlhH</fullName>
        <ecNumber evidence="5">3.1.1.1</ecNumber>
    </submittedName>
</protein>
<dbReference type="PANTHER" id="PTHR48081">
    <property type="entry name" value="AB HYDROLASE SUPERFAMILY PROTEIN C4A8.06C"/>
    <property type="match status" value="1"/>
</dbReference>
<evidence type="ECO:0000256" key="1">
    <source>
        <dbReference type="ARBA" id="ARBA00010515"/>
    </source>
</evidence>
<dbReference type="SUPFAM" id="SSF53474">
    <property type="entry name" value="alpha/beta-Hydrolases"/>
    <property type="match status" value="1"/>
</dbReference>
<evidence type="ECO:0000256" key="2">
    <source>
        <dbReference type="ARBA" id="ARBA00022801"/>
    </source>
</evidence>
<dbReference type="InterPro" id="IPR033140">
    <property type="entry name" value="Lipase_GDXG_put_SER_AS"/>
</dbReference>
<evidence type="ECO:0000313" key="5">
    <source>
        <dbReference type="EMBL" id="SJX22831.1"/>
    </source>
</evidence>
<proteinExistence type="inferred from homology"/>
<dbReference type="InterPro" id="IPR029058">
    <property type="entry name" value="AB_hydrolase_fold"/>
</dbReference>
<reference evidence="5 6" key="1">
    <citation type="submission" date="2017-02" db="EMBL/GenBank/DDBJ databases">
        <authorList>
            <person name="Peterson S.W."/>
        </authorList>
    </citation>
    <scope>NUCLEOTIDE SEQUENCE [LARGE SCALE GENOMIC DNA]</scope>
    <source>
        <strain evidence="5">C6</strain>
    </source>
</reference>
<dbReference type="RefSeq" id="WP_087013680.1">
    <property type="nucleotide sequence ID" value="NZ_FUUY01000008.1"/>
</dbReference>
<comment type="similarity">
    <text evidence="1">Belongs to the 'GDXG' lipolytic enzyme family.</text>
</comment>
<dbReference type="EC" id="3.1.1.1" evidence="5"/>
<dbReference type="InterPro" id="IPR049492">
    <property type="entry name" value="BD-FAE-like_dom"/>
</dbReference>
<evidence type="ECO:0000313" key="6">
    <source>
        <dbReference type="Proteomes" id="UP000196240"/>
    </source>
</evidence>
<organism evidence="5 6">
    <name type="scientific">Acinetobacter johnsonii</name>
    <dbReference type="NCBI Taxonomy" id="40214"/>
    <lineage>
        <taxon>Bacteria</taxon>
        <taxon>Pseudomonadati</taxon>
        <taxon>Pseudomonadota</taxon>
        <taxon>Gammaproteobacteria</taxon>
        <taxon>Moraxellales</taxon>
        <taxon>Moraxellaceae</taxon>
        <taxon>Acinetobacter</taxon>
    </lineage>
</organism>
<gene>
    <name evidence="5" type="primary">nlhH</name>
    <name evidence="5" type="ORF">ACNJC6_02484</name>
</gene>
<dbReference type="AlphaFoldDB" id="A0A1R7QF46"/>
<dbReference type="Pfam" id="PF20434">
    <property type="entry name" value="BD-FAE"/>
    <property type="match status" value="1"/>
</dbReference>
<keyword evidence="2 5" id="KW-0378">Hydrolase</keyword>
<dbReference type="GO" id="GO:0106435">
    <property type="term" value="F:carboxylesterase activity"/>
    <property type="evidence" value="ECO:0007669"/>
    <property type="project" value="UniProtKB-EC"/>
</dbReference>
<evidence type="ECO:0000259" key="4">
    <source>
        <dbReference type="Pfam" id="PF20434"/>
    </source>
</evidence>
<dbReference type="Gene3D" id="3.40.50.1820">
    <property type="entry name" value="alpha/beta hydrolase"/>
    <property type="match status" value="1"/>
</dbReference>